<reference evidence="2" key="1">
    <citation type="submission" date="2013-09" db="EMBL/GenBank/DDBJ databases">
        <title>Corchorus olitorius genome sequencing.</title>
        <authorList>
            <person name="Alam M."/>
            <person name="Haque M.S."/>
            <person name="Islam M.S."/>
            <person name="Emdad E.M."/>
            <person name="Islam M.M."/>
            <person name="Ahmed B."/>
            <person name="Halim A."/>
            <person name="Hossen Q.M.M."/>
            <person name="Hossain M.Z."/>
            <person name="Ahmed R."/>
            <person name="Khan M.M."/>
            <person name="Islam R."/>
            <person name="Rashid M.M."/>
            <person name="Khan S.A."/>
            <person name="Rahman M.S."/>
            <person name="Alam M."/>
            <person name="Yahiya A.S."/>
            <person name="Khan M.S."/>
            <person name="Azam M.S."/>
            <person name="Haque T."/>
            <person name="Lashkar M.Z.H."/>
            <person name="Akhand A.I."/>
            <person name="Morshed G."/>
            <person name="Roy S."/>
            <person name="Uddin K.S."/>
            <person name="Rabeya T."/>
            <person name="Hossain A.S."/>
            <person name="Chowdhury A."/>
            <person name="Snigdha A.R."/>
            <person name="Mortoza M.S."/>
            <person name="Matin S.A."/>
            <person name="Hoque S.M.E."/>
            <person name="Islam M.K."/>
            <person name="Roy D.K."/>
            <person name="Haider R."/>
            <person name="Moosa M.M."/>
            <person name="Elias S.M."/>
            <person name="Hasan A.M."/>
            <person name="Jahan S."/>
            <person name="Shafiuddin M."/>
            <person name="Mahmood N."/>
            <person name="Shommy N.S."/>
        </authorList>
    </citation>
    <scope>NUCLEOTIDE SEQUENCE [LARGE SCALE GENOMIC DNA]</scope>
    <source>
        <strain evidence="2">cv. O-4</strain>
    </source>
</reference>
<proteinExistence type="predicted"/>
<name>A0A1R3JKB9_9ROSI</name>
<accession>A0A1R3JKB9</accession>
<comment type="caution">
    <text evidence="1">The sequence shown here is derived from an EMBL/GenBank/DDBJ whole genome shotgun (WGS) entry which is preliminary data.</text>
</comment>
<dbReference type="AlphaFoldDB" id="A0A1R3JKB9"/>
<organism evidence="1 2">
    <name type="scientific">Corchorus olitorius</name>
    <dbReference type="NCBI Taxonomy" id="93759"/>
    <lineage>
        <taxon>Eukaryota</taxon>
        <taxon>Viridiplantae</taxon>
        <taxon>Streptophyta</taxon>
        <taxon>Embryophyta</taxon>
        <taxon>Tracheophyta</taxon>
        <taxon>Spermatophyta</taxon>
        <taxon>Magnoliopsida</taxon>
        <taxon>eudicotyledons</taxon>
        <taxon>Gunneridae</taxon>
        <taxon>Pentapetalae</taxon>
        <taxon>rosids</taxon>
        <taxon>malvids</taxon>
        <taxon>Malvales</taxon>
        <taxon>Malvaceae</taxon>
        <taxon>Grewioideae</taxon>
        <taxon>Apeibeae</taxon>
        <taxon>Corchorus</taxon>
    </lineage>
</organism>
<evidence type="ECO:0000313" key="1">
    <source>
        <dbReference type="EMBL" id="OMO95217.1"/>
    </source>
</evidence>
<sequence length="45" mass="4959">MGFRAGHPRPKEYSTTLDLQDFTPVQIAGLDSDFGADLLNKLHGK</sequence>
<dbReference type="EMBL" id="AWUE01015867">
    <property type="protein sequence ID" value="OMO95217.1"/>
    <property type="molecule type" value="Genomic_DNA"/>
</dbReference>
<protein>
    <submittedName>
        <fullName evidence="1">Uncharacterized protein</fullName>
    </submittedName>
</protein>
<dbReference type="Proteomes" id="UP000187203">
    <property type="component" value="Unassembled WGS sequence"/>
</dbReference>
<gene>
    <name evidence="1" type="ORF">COLO4_16035</name>
</gene>
<evidence type="ECO:0000313" key="2">
    <source>
        <dbReference type="Proteomes" id="UP000187203"/>
    </source>
</evidence>
<keyword evidence="2" id="KW-1185">Reference proteome</keyword>